<reference evidence="1 2" key="1">
    <citation type="submission" date="2015-08" db="EMBL/GenBank/DDBJ databases">
        <title>Next Generation Sequencing and Analysis of the Genome of Puccinia sorghi L Schw, the Causal Agent of Maize Common Rust.</title>
        <authorList>
            <person name="Rochi L."/>
            <person name="Burguener G."/>
            <person name="Darino M."/>
            <person name="Turjanski A."/>
            <person name="Kreff E."/>
            <person name="Dieguez M.J."/>
            <person name="Sacco F."/>
        </authorList>
    </citation>
    <scope>NUCLEOTIDE SEQUENCE [LARGE SCALE GENOMIC DNA]</scope>
    <source>
        <strain evidence="1 2">RO10H11247</strain>
    </source>
</reference>
<dbReference type="EMBL" id="LAVV01014896">
    <property type="protein sequence ID" value="KNZ44336.1"/>
    <property type="molecule type" value="Genomic_DNA"/>
</dbReference>
<accession>A0A0L6U771</accession>
<dbReference type="AlphaFoldDB" id="A0A0L6U771"/>
<dbReference type="Proteomes" id="UP000037035">
    <property type="component" value="Unassembled WGS sequence"/>
</dbReference>
<dbReference type="VEuPathDB" id="FungiDB:VP01_9262g1"/>
<dbReference type="OrthoDB" id="4847360at2759"/>
<evidence type="ECO:0008006" key="3">
    <source>
        <dbReference type="Google" id="ProtNLM"/>
    </source>
</evidence>
<comment type="caution">
    <text evidence="1">The sequence shown here is derived from an EMBL/GenBank/DDBJ whole genome shotgun (WGS) entry which is preliminary data.</text>
</comment>
<proteinExistence type="predicted"/>
<evidence type="ECO:0000313" key="2">
    <source>
        <dbReference type="Proteomes" id="UP000037035"/>
    </source>
</evidence>
<feature type="non-terminal residue" evidence="1">
    <location>
        <position position="193"/>
    </location>
</feature>
<gene>
    <name evidence="1" type="ORF">VP01_9262g1</name>
</gene>
<protein>
    <recommendedName>
        <fullName evidence="3">Retrotransposon gag domain-containing protein</fullName>
    </recommendedName>
</protein>
<organism evidence="1 2">
    <name type="scientific">Puccinia sorghi</name>
    <dbReference type="NCBI Taxonomy" id="27349"/>
    <lineage>
        <taxon>Eukaryota</taxon>
        <taxon>Fungi</taxon>
        <taxon>Dikarya</taxon>
        <taxon>Basidiomycota</taxon>
        <taxon>Pucciniomycotina</taxon>
        <taxon>Pucciniomycetes</taxon>
        <taxon>Pucciniales</taxon>
        <taxon>Pucciniaceae</taxon>
        <taxon>Puccinia</taxon>
    </lineage>
</organism>
<name>A0A0L6U771_9BASI</name>
<keyword evidence="2" id="KW-1185">Reference proteome</keyword>
<sequence length="193" mass="21936">MPVSYCSNIPTKFTYLCPCHELRTCHMTQPQPLSLSLEQPCHPVRPTPGSFVKQTTPPHLAPVLVNPPTQWTRSMPSLTKETLQKTQARLDATDDKKTPLPLPLPPPIPWFLQNPKPSMGPMVPLPRRFKVVFAILFMKDYAETWSQLYLDKVFNGEPGFFSYFLDDFGSSFFDHNCQHHAKVALQNLQTGTV</sequence>
<evidence type="ECO:0000313" key="1">
    <source>
        <dbReference type="EMBL" id="KNZ44336.1"/>
    </source>
</evidence>